<keyword evidence="1" id="KW-0456">Lyase</keyword>
<dbReference type="EMBL" id="FOUY01000011">
    <property type="protein sequence ID" value="SFN26238.1"/>
    <property type="molecule type" value="Genomic_DNA"/>
</dbReference>
<organism evidence="3 4">
    <name type="scientific">Pseudonocardia ammonioxydans</name>
    <dbReference type="NCBI Taxonomy" id="260086"/>
    <lineage>
        <taxon>Bacteria</taxon>
        <taxon>Bacillati</taxon>
        <taxon>Actinomycetota</taxon>
        <taxon>Actinomycetes</taxon>
        <taxon>Pseudonocardiales</taxon>
        <taxon>Pseudonocardiaceae</taxon>
        <taxon>Pseudonocardia</taxon>
    </lineage>
</organism>
<dbReference type="InterPro" id="IPR008948">
    <property type="entry name" value="L-Aspartase-like"/>
</dbReference>
<name>A0A1I4XJY5_PSUAM</name>
<dbReference type="PROSITE" id="PS00163">
    <property type="entry name" value="FUMARATE_LYASES"/>
    <property type="match status" value="1"/>
</dbReference>
<evidence type="ECO:0000313" key="3">
    <source>
        <dbReference type="EMBL" id="SFN26238.1"/>
    </source>
</evidence>
<dbReference type="InterPro" id="IPR022761">
    <property type="entry name" value="Fumarate_lyase_N"/>
</dbReference>
<keyword evidence="4" id="KW-1185">Reference proteome</keyword>
<dbReference type="PANTHER" id="PTHR43172">
    <property type="entry name" value="ADENYLOSUCCINATE LYASE"/>
    <property type="match status" value="1"/>
</dbReference>
<evidence type="ECO:0000259" key="2">
    <source>
        <dbReference type="Pfam" id="PF00206"/>
    </source>
</evidence>
<evidence type="ECO:0000313" key="4">
    <source>
        <dbReference type="Proteomes" id="UP000199614"/>
    </source>
</evidence>
<dbReference type="Pfam" id="PF00206">
    <property type="entry name" value="Lyase_1"/>
    <property type="match status" value="1"/>
</dbReference>
<keyword evidence="3" id="KW-0413">Isomerase</keyword>
<evidence type="ECO:0000256" key="1">
    <source>
        <dbReference type="ARBA" id="ARBA00023239"/>
    </source>
</evidence>
<dbReference type="PRINTS" id="PR00149">
    <property type="entry name" value="FUMRATELYASE"/>
</dbReference>
<dbReference type="OrthoDB" id="9768878at2"/>
<dbReference type="InterPro" id="IPR020557">
    <property type="entry name" value="Fumarate_lyase_CS"/>
</dbReference>
<dbReference type="AlphaFoldDB" id="A0A1I4XJY5"/>
<sequence>MVTRLTDSPVYAHLWATPELERLLGEQARWQRWLDVLVVLARVQARAGVVPEASARVIAEAARVERIDWELVAEQTRRTSHSTLGLIRGLRAVLPAGVREHVYVGATVQDLTDTWFGLLMRDVGDLLQRDLLAVEDAALRLARVHRDTPMAGRTHGQPGAPVTFGLKAASWADELRRHLDRIGQGRSRWAVGQLGGAVGALAFHDVAGVDPVALRREFCAELGLADPGISWLTSRDRVAEFGWVLAAVCGTLARIGGEVVELQRPEIGELAEPTRPEAVGSITMPHKRNPEVGEHLDTLARLARSSAGVLLEGTVALHERDGRGWKAEWAALPEVCLLSGTAVHLAVELVTGLEVHPEAMRANLDRFGDRLASERVLGALSVRIGKHAAQELLHELLAPTSGAPADAGDLAQRLAERGIATEAEVREWATRSPVRSAGAMVDAVLERAAAVRTAGEGTAP</sequence>
<dbReference type="InterPro" id="IPR000362">
    <property type="entry name" value="Fumarate_lyase_fam"/>
</dbReference>
<dbReference type="CDD" id="cd01597">
    <property type="entry name" value="pCLME"/>
    <property type="match status" value="1"/>
</dbReference>
<dbReference type="SUPFAM" id="SSF48557">
    <property type="entry name" value="L-aspartase-like"/>
    <property type="match status" value="1"/>
</dbReference>
<feature type="domain" description="Fumarate lyase N-terminal" evidence="2">
    <location>
        <begin position="24"/>
        <end position="298"/>
    </location>
</feature>
<accession>A0A1I4XJY5</accession>
<dbReference type="RefSeq" id="WP_093342113.1">
    <property type="nucleotide sequence ID" value="NZ_FOUY01000011.1"/>
</dbReference>
<reference evidence="3 4" key="1">
    <citation type="submission" date="2016-10" db="EMBL/GenBank/DDBJ databases">
        <authorList>
            <person name="de Groot N.N."/>
        </authorList>
    </citation>
    <scope>NUCLEOTIDE SEQUENCE [LARGE SCALE GENOMIC DNA]</scope>
    <source>
        <strain evidence="3 4">CGMCC 4.1877</strain>
    </source>
</reference>
<dbReference type="Gene3D" id="1.20.200.10">
    <property type="entry name" value="Fumarase/aspartase (Central domain)"/>
    <property type="match status" value="1"/>
</dbReference>
<dbReference type="GO" id="GO:0004018">
    <property type="term" value="F:N6-(1,2-dicarboxyethyl)AMP AMP-lyase (fumarate-forming) activity"/>
    <property type="evidence" value="ECO:0007669"/>
    <property type="project" value="TreeGrafter"/>
</dbReference>
<gene>
    <name evidence="3" type="ORF">SAMN05216207_1011103</name>
</gene>
<dbReference type="PANTHER" id="PTHR43172:SF1">
    <property type="entry name" value="ADENYLOSUCCINATE LYASE"/>
    <property type="match status" value="1"/>
</dbReference>
<dbReference type="GO" id="GO:0070626">
    <property type="term" value="F:(S)-2-(5-amino-1-(5-phospho-D-ribosyl)imidazole-4-carboxamido) succinate lyase (fumarate-forming) activity"/>
    <property type="evidence" value="ECO:0007669"/>
    <property type="project" value="TreeGrafter"/>
</dbReference>
<dbReference type="GO" id="GO:0044208">
    <property type="term" value="P:'de novo' AMP biosynthetic process"/>
    <property type="evidence" value="ECO:0007669"/>
    <property type="project" value="TreeGrafter"/>
</dbReference>
<dbReference type="PRINTS" id="PR00145">
    <property type="entry name" value="ARGSUCLYASE"/>
</dbReference>
<proteinExistence type="predicted"/>
<dbReference type="Proteomes" id="UP000199614">
    <property type="component" value="Unassembled WGS sequence"/>
</dbReference>
<dbReference type="GO" id="GO:0005829">
    <property type="term" value="C:cytosol"/>
    <property type="evidence" value="ECO:0007669"/>
    <property type="project" value="TreeGrafter"/>
</dbReference>
<dbReference type="STRING" id="260086.SAMN05216207_1011103"/>
<dbReference type="GO" id="GO:0016853">
    <property type="term" value="F:isomerase activity"/>
    <property type="evidence" value="ECO:0007669"/>
    <property type="project" value="UniProtKB-KW"/>
</dbReference>
<protein>
    <submittedName>
        <fullName evidence="3">3-carboxy-cis,cis-muconate cycloisomerase</fullName>
    </submittedName>
</protein>